<sequence>MKPTSKQNARVGRIRKVSNFKLPNINAMINSLENASTGARSKHSTNHI</sequence>
<comment type="caution">
    <text evidence="1">The sequence shown here is derived from an EMBL/GenBank/DDBJ whole genome shotgun (WGS) entry which is preliminary data.</text>
</comment>
<accession>A0ABV5F682</accession>
<dbReference type="EMBL" id="JBHMEZ010000032">
    <property type="protein sequence ID" value="MFB9054969.1"/>
    <property type="molecule type" value="Genomic_DNA"/>
</dbReference>
<organism evidence="1 2">
    <name type="scientific">Formosa undariae</name>
    <dbReference type="NCBI Taxonomy" id="1325436"/>
    <lineage>
        <taxon>Bacteria</taxon>
        <taxon>Pseudomonadati</taxon>
        <taxon>Bacteroidota</taxon>
        <taxon>Flavobacteriia</taxon>
        <taxon>Flavobacteriales</taxon>
        <taxon>Flavobacteriaceae</taxon>
        <taxon>Formosa</taxon>
    </lineage>
</organism>
<evidence type="ECO:0000313" key="1">
    <source>
        <dbReference type="EMBL" id="MFB9054969.1"/>
    </source>
</evidence>
<gene>
    <name evidence="1" type="ORF">ACFFVB_17935</name>
</gene>
<name>A0ABV5F682_9FLAO</name>
<keyword evidence="2" id="KW-1185">Reference proteome</keyword>
<proteinExistence type="predicted"/>
<evidence type="ECO:0000313" key="2">
    <source>
        <dbReference type="Proteomes" id="UP001589605"/>
    </source>
</evidence>
<dbReference type="Proteomes" id="UP001589605">
    <property type="component" value="Unassembled WGS sequence"/>
</dbReference>
<reference evidence="1 2" key="1">
    <citation type="submission" date="2024-09" db="EMBL/GenBank/DDBJ databases">
        <authorList>
            <person name="Sun Q."/>
            <person name="Mori K."/>
        </authorList>
    </citation>
    <scope>NUCLEOTIDE SEQUENCE [LARGE SCALE GENOMIC DNA]</scope>
    <source>
        <strain evidence="1 2">CECT 8286</strain>
    </source>
</reference>
<dbReference type="RefSeq" id="WP_382384616.1">
    <property type="nucleotide sequence ID" value="NZ_JBHMEZ010000032.1"/>
</dbReference>
<protein>
    <submittedName>
        <fullName evidence="1">Uncharacterized protein</fullName>
    </submittedName>
</protein>